<dbReference type="PANTHER" id="PTHR43061">
    <property type="entry name" value="GTP DIPHOSPHOKINASE RSH1, CHLOROPLASTIC-RELATED"/>
    <property type="match status" value="1"/>
</dbReference>
<gene>
    <name evidence="1" type="ORF">SAMN04489812_4992</name>
</gene>
<dbReference type="AlphaFoldDB" id="A0A1H1Z6N3"/>
<dbReference type="PANTHER" id="PTHR43061:SF1">
    <property type="entry name" value="GTP DIPHOSPHOKINASE RSH1, CHLOROPLASTIC-RELATED"/>
    <property type="match status" value="1"/>
</dbReference>
<dbReference type="Proteomes" id="UP000199103">
    <property type="component" value="Chromosome I"/>
</dbReference>
<dbReference type="SUPFAM" id="SSF109604">
    <property type="entry name" value="HD-domain/PDEase-like"/>
    <property type="match status" value="1"/>
</dbReference>
<name>A0A1H1Z6N3_9ACTN</name>
<accession>A0A1H1Z6N3</accession>
<organism evidence="1 2">
    <name type="scientific">Microlunatus soli</name>
    <dbReference type="NCBI Taxonomy" id="630515"/>
    <lineage>
        <taxon>Bacteria</taxon>
        <taxon>Bacillati</taxon>
        <taxon>Actinomycetota</taxon>
        <taxon>Actinomycetes</taxon>
        <taxon>Propionibacteriales</taxon>
        <taxon>Propionibacteriaceae</taxon>
        <taxon>Microlunatus</taxon>
    </lineage>
</organism>
<dbReference type="EMBL" id="LT629772">
    <property type="protein sequence ID" value="SDT28856.1"/>
    <property type="molecule type" value="Genomic_DNA"/>
</dbReference>
<protein>
    <submittedName>
        <fullName evidence="1">HD domain-containing protein</fullName>
    </submittedName>
</protein>
<proteinExistence type="predicted"/>
<dbReference type="Pfam" id="PF13328">
    <property type="entry name" value="HD_4"/>
    <property type="match status" value="1"/>
</dbReference>
<evidence type="ECO:0000313" key="2">
    <source>
        <dbReference type="Proteomes" id="UP000199103"/>
    </source>
</evidence>
<dbReference type="STRING" id="630515.SAMN04489812_4992"/>
<reference evidence="1 2" key="1">
    <citation type="submission" date="2016-10" db="EMBL/GenBank/DDBJ databases">
        <authorList>
            <person name="de Groot N.N."/>
        </authorList>
    </citation>
    <scope>NUCLEOTIDE SEQUENCE [LARGE SCALE GENOMIC DNA]</scope>
    <source>
        <strain evidence="1 2">DSM 21800</strain>
    </source>
</reference>
<dbReference type="Gene3D" id="1.10.3210.10">
    <property type="entry name" value="Hypothetical protein af1432"/>
    <property type="match status" value="1"/>
</dbReference>
<keyword evidence="2" id="KW-1185">Reference proteome</keyword>
<evidence type="ECO:0000313" key="1">
    <source>
        <dbReference type="EMBL" id="SDT28856.1"/>
    </source>
</evidence>
<sequence length="166" mass="18411">MSSEGMGRMRSSHQPNVREYEMATAESVDRAIAIATQAHRGQTDKSGEPYIGHPERVADRLAEDDHDGRVVAWLHDVVEDTDVTADDLAADFDAAIVAAVVALTRVEKDEPDDYYRRVRADPLALRVKFADIADNTDPARVARLDDRTRTRLAGKYDHALEVLRGG</sequence>